<dbReference type="Proteomes" id="UP001320148">
    <property type="component" value="Chromosome"/>
</dbReference>
<dbReference type="SUPFAM" id="SSF53448">
    <property type="entry name" value="Nucleotide-diphospho-sugar transferases"/>
    <property type="match status" value="1"/>
</dbReference>
<gene>
    <name evidence="3 4" type="primary">ispD</name>
    <name evidence="4" type="ORF">DSLASN_24870</name>
</gene>
<dbReference type="EMBL" id="AP024488">
    <property type="protein sequence ID" value="BCS96855.1"/>
    <property type="molecule type" value="Genomic_DNA"/>
</dbReference>
<name>A0ABN6F5B3_9BACT</name>
<dbReference type="CDD" id="cd02516">
    <property type="entry name" value="CDP-ME_synthetase"/>
    <property type="match status" value="1"/>
</dbReference>
<evidence type="ECO:0000256" key="1">
    <source>
        <dbReference type="ARBA" id="ARBA00022679"/>
    </source>
</evidence>
<comment type="pathway">
    <text evidence="3">Isoprenoid biosynthesis; isopentenyl diphosphate biosynthesis via DXP pathway; isopentenyl diphosphate from 1-deoxy-D-xylulose 5-phosphate: step 2/6.</text>
</comment>
<feature type="site" description="Positions MEP for the nucleophilic attack" evidence="3">
    <location>
        <position position="212"/>
    </location>
</feature>
<dbReference type="InterPro" id="IPR001228">
    <property type="entry name" value="IspD"/>
</dbReference>
<keyword evidence="2 3" id="KW-0548">Nucleotidyltransferase</keyword>
<evidence type="ECO:0000313" key="5">
    <source>
        <dbReference type="Proteomes" id="UP001320148"/>
    </source>
</evidence>
<reference evidence="4 5" key="1">
    <citation type="submission" date="2021-02" db="EMBL/GenBank/DDBJ databases">
        <title>Complete genome of Desulfoluna sp. strain ASN36.</title>
        <authorList>
            <person name="Takahashi A."/>
            <person name="Kojima H."/>
            <person name="Fukui M."/>
        </authorList>
    </citation>
    <scope>NUCLEOTIDE SEQUENCE [LARGE SCALE GENOMIC DNA]</scope>
    <source>
        <strain evidence="4 5">ASN36</strain>
    </source>
</reference>
<dbReference type="EC" id="2.7.7.60" evidence="3"/>
<organism evidence="4 5">
    <name type="scientific">Desulfoluna limicola</name>
    <dbReference type="NCBI Taxonomy" id="2810562"/>
    <lineage>
        <taxon>Bacteria</taxon>
        <taxon>Pseudomonadati</taxon>
        <taxon>Thermodesulfobacteriota</taxon>
        <taxon>Desulfobacteria</taxon>
        <taxon>Desulfobacterales</taxon>
        <taxon>Desulfolunaceae</taxon>
        <taxon>Desulfoluna</taxon>
    </lineage>
</organism>
<feature type="site" description="Positions MEP for the nucleophilic attack" evidence="3">
    <location>
        <position position="156"/>
    </location>
</feature>
<dbReference type="PANTHER" id="PTHR32125:SF4">
    <property type="entry name" value="2-C-METHYL-D-ERYTHRITOL 4-PHOSPHATE CYTIDYLYLTRANSFERASE, CHLOROPLASTIC"/>
    <property type="match status" value="1"/>
</dbReference>
<dbReference type="InterPro" id="IPR050088">
    <property type="entry name" value="IspD/TarI_cytidylyltransf_bact"/>
</dbReference>
<comment type="function">
    <text evidence="3">Catalyzes the formation of 4-diphosphocytidyl-2-C-methyl-D-erythritol from CTP and 2-C-methyl-D-erythritol 4-phosphate (MEP).</text>
</comment>
<dbReference type="InterPro" id="IPR034683">
    <property type="entry name" value="IspD/TarI"/>
</dbReference>
<keyword evidence="5" id="KW-1185">Reference proteome</keyword>
<feature type="site" description="Transition state stabilizer" evidence="3">
    <location>
        <position position="22"/>
    </location>
</feature>
<dbReference type="NCBIfam" id="TIGR00453">
    <property type="entry name" value="ispD"/>
    <property type="match status" value="1"/>
</dbReference>
<keyword evidence="1 3" id="KW-0808">Transferase</keyword>
<sequence>MSIAAIIVAGGKGLRMGAATRKQYLELAGIPILVRTLRVFLSCPQIDRIVLAAPEDDLSFIRTELLNGVTGGDRVELVAGGAERQESVYNALVTLGDSFQGLVAVHDGVRPFVSQAEIVRVVKQAELDGASILGVPAFETLKHVSEGNAITGTLSRDGIWMAQTPQVFRFPLLARAHEKAREDEVLGTDDASLVERMGEPVTVITGSRCNIKITTPDDMDLAALFLPRFPLASEG</sequence>
<comment type="catalytic activity">
    <reaction evidence="3">
        <text>2-C-methyl-D-erythritol 4-phosphate + CTP + H(+) = 4-CDP-2-C-methyl-D-erythritol + diphosphate</text>
        <dbReference type="Rhea" id="RHEA:13429"/>
        <dbReference type="ChEBI" id="CHEBI:15378"/>
        <dbReference type="ChEBI" id="CHEBI:33019"/>
        <dbReference type="ChEBI" id="CHEBI:37563"/>
        <dbReference type="ChEBI" id="CHEBI:57823"/>
        <dbReference type="ChEBI" id="CHEBI:58262"/>
        <dbReference type="EC" id="2.7.7.60"/>
    </reaction>
</comment>
<accession>A0ABN6F5B3</accession>
<dbReference type="GO" id="GO:0016779">
    <property type="term" value="F:nucleotidyltransferase activity"/>
    <property type="evidence" value="ECO:0007669"/>
    <property type="project" value="UniProtKB-KW"/>
</dbReference>
<dbReference type="PANTHER" id="PTHR32125">
    <property type="entry name" value="2-C-METHYL-D-ERYTHRITOL 4-PHOSPHATE CYTIDYLYLTRANSFERASE, CHLOROPLASTIC"/>
    <property type="match status" value="1"/>
</dbReference>
<protein>
    <recommendedName>
        <fullName evidence="3">2-C-methyl-D-erythritol 4-phosphate cytidylyltransferase</fullName>
        <ecNumber evidence="3">2.7.7.60</ecNumber>
    </recommendedName>
    <alternativeName>
        <fullName evidence="3">4-diphosphocytidyl-2C-methyl-D-erythritol synthase</fullName>
    </alternativeName>
    <alternativeName>
        <fullName evidence="3">MEP cytidylyltransferase</fullName>
        <shortName evidence="3">MCT</shortName>
    </alternativeName>
</protein>
<dbReference type="Pfam" id="PF01128">
    <property type="entry name" value="IspD"/>
    <property type="match status" value="1"/>
</dbReference>
<dbReference type="Gene3D" id="3.90.550.10">
    <property type="entry name" value="Spore Coat Polysaccharide Biosynthesis Protein SpsA, Chain A"/>
    <property type="match status" value="1"/>
</dbReference>
<evidence type="ECO:0000313" key="4">
    <source>
        <dbReference type="EMBL" id="BCS96855.1"/>
    </source>
</evidence>
<keyword evidence="3" id="KW-0414">Isoprene biosynthesis</keyword>
<evidence type="ECO:0000256" key="2">
    <source>
        <dbReference type="ARBA" id="ARBA00022695"/>
    </source>
</evidence>
<feature type="site" description="Transition state stabilizer" evidence="3">
    <location>
        <position position="15"/>
    </location>
</feature>
<dbReference type="RefSeq" id="WP_236888288.1">
    <property type="nucleotide sequence ID" value="NZ_AP024488.1"/>
</dbReference>
<evidence type="ECO:0000256" key="3">
    <source>
        <dbReference type="HAMAP-Rule" id="MF_00108"/>
    </source>
</evidence>
<comment type="similarity">
    <text evidence="3">Belongs to the IspD/TarI cytidylyltransferase family. IspD subfamily.</text>
</comment>
<dbReference type="InterPro" id="IPR029044">
    <property type="entry name" value="Nucleotide-diphossugar_trans"/>
</dbReference>
<dbReference type="HAMAP" id="MF_00108">
    <property type="entry name" value="IspD"/>
    <property type="match status" value="1"/>
</dbReference>
<proteinExistence type="inferred from homology"/>